<reference evidence="9" key="1">
    <citation type="submission" date="2016-03" db="EMBL/GenBank/DDBJ databases">
        <authorList>
            <person name="Ploux O."/>
        </authorList>
    </citation>
    <scope>NUCLEOTIDE SEQUENCE</scope>
    <source>
        <strain evidence="9">UC1</strain>
    </source>
</reference>
<name>A0A1Y5P2G9_9MICO</name>
<evidence type="ECO:0000256" key="4">
    <source>
        <dbReference type="ARBA" id="ARBA00022475"/>
    </source>
</evidence>
<evidence type="ECO:0000256" key="8">
    <source>
        <dbReference type="SAM" id="Phobius"/>
    </source>
</evidence>
<dbReference type="EMBL" id="FLQR01000007">
    <property type="protein sequence ID" value="SBS72865.1"/>
    <property type="molecule type" value="Genomic_DNA"/>
</dbReference>
<dbReference type="Pfam" id="PF04066">
    <property type="entry name" value="MrpF_PhaF"/>
    <property type="match status" value="1"/>
</dbReference>
<evidence type="ECO:0000256" key="5">
    <source>
        <dbReference type="ARBA" id="ARBA00022692"/>
    </source>
</evidence>
<dbReference type="RefSeq" id="WP_028496188.1">
    <property type="nucleotide sequence ID" value="NZ_FLQR01000007.1"/>
</dbReference>
<dbReference type="PANTHER" id="PTHR34702:SF1">
    <property type="entry name" value="NA(+)_H(+) ANTIPORTER SUBUNIT F"/>
    <property type="match status" value="1"/>
</dbReference>
<keyword evidence="4" id="KW-1003">Cell membrane</keyword>
<keyword evidence="5 8" id="KW-0812">Transmembrane</keyword>
<gene>
    <name evidence="9" type="ORF">MIPYR_30266</name>
</gene>
<dbReference type="GO" id="GO:0015385">
    <property type="term" value="F:sodium:proton antiporter activity"/>
    <property type="evidence" value="ECO:0007669"/>
    <property type="project" value="TreeGrafter"/>
</dbReference>
<dbReference type="AlphaFoldDB" id="A0A1Y5P2G9"/>
<sequence length="90" mass="9406">MSDVLLIAIYAAFGVAGLLTVWRIILGPSILDRAVASDVLLTLVMCALGAEMAVNGHTRTLPVLLIVAAVGVFGSISIARFVARRDGEGR</sequence>
<evidence type="ECO:0000313" key="9">
    <source>
        <dbReference type="EMBL" id="SBS72865.1"/>
    </source>
</evidence>
<evidence type="ECO:0000256" key="2">
    <source>
        <dbReference type="ARBA" id="ARBA00009212"/>
    </source>
</evidence>
<comment type="similarity">
    <text evidence="2">Belongs to the CPA3 antiporters (TC 2.A.63) subunit F family.</text>
</comment>
<evidence type="ECO:0000256" key="1">
    <source>
        <dbReference type="ARBA" id="ARBA00004651"/>
    </source>
</evidence>
<dbReference type="GO" id="GO:0005886">
    <property type="term" value="C:plasma membrane"/>
    <property type="evidence" value="ECO:0007669"/>
    <property type="project" value="UniProtKB-SubCell"/>
</dbReference>
<dbReference type="PANTHER" id="PTHR34702">
    <property type="entry name" value="NA(+)/H(+) ANTIPORTER SUBUNIT F1"/>
    <property type="match status" value="1"/>
</dbReference>
<feature type="transmembrane region" description="Helical" evidence="8">
    <location>
        <begin position="35"/>
        <end position="54"/>
    </location>
</feature>
<evidence type="ECO:0000256" key="7">
    <source>
        <dbReference type="ARBA" id="ARBA00023136"/>
    </source>
</evidence>
<dbReference type="InterPro" id="IPR007208">
    <property type="entry name" value="MrpF/PhaF-like"/>
</dbReference>
<proteinExistence type="inferred from homology"/>
<organism evidence="9">
    <name type="scientific">uncultured Microbacterium sp</name>
    <dbReference type="NCBI Taxonomy" id="191216"/>
    <lineage>
        <taxon>Bacteria</taxon>
        <taxon>Bacillati</taxon>
        <taxon>Actinomycetota</taxon>
        <taxon>Actinomycetes</taxon>
        <taxon>Micrococcales</taxon>
        <taxon>Microbacteriaceae</taxon>
        <taxon>Microbacterium</taxon>
        <taxon>environmental samples</taxon>
    </lineage>
</organism>
<keyword evidence="7 8" id="KW-0472">Membrane</keyword>
<evidence type="ECO:0000256" key="3">
    <source>
        <dbReference type="ARBA" id="ARBA00022448"/>
    </source>
</evidence>
<accession>A0A1Y5P2G9</accession>
<evidence type="ECO:0000256" key="6">
    <source>
        <dbReference type="ARBA" id="ARBA00022989"/>
    </source>
</evidence>
<feature type="transmembrane region" description="Helical" evidence="8">
    <location>
        <begin position="60"/>
        <end position="83"/>
    </location>
</feature>
<comment type="subcellular location">
    <subcellularLocation>
        <location evidence="1">Cell membrane</location>
        <topology evidence="1">Multi-pass membrane protein</topology>
    </subcellularLocation>
</comment>
<protein>
    <submittedName>
        <fullName evidence="9">Multisubunit Na+/H+ antiporter, MnhF subunit</fullName>
    </submittedName>
</protein>
<feature type="transmembrane region" description="Helical" evidence="8">
    <location>
        <begin position="6"/>
        <end position="26"/>
    </location>
</feature>
<keyword evidence="6 8" id="KW-1133">Transmembrane helix</keyword>
<keyword evidence="3" id="KW-0813">Transport</keyword>